<evidence type="ECO:0000313" key="1">
    <source>
        <dbReference type="EMBL" id="GEZ96320.1"/>
    </source>
</evidence>
<dbReference type="AlphaFoldDB" id="A0A699IYL3"/>
<dbReference type="EMBL" id="BKCJ010348370">
    <property type="protein sequence ID" value="GEZ96320.1"/>
    <property type="molecule type" value="Genomic_DNA"/>
</dbReference>
<name>A0A699IYL3_TANCI</name>
<proteinExistence type="predicted"/>
<protein>
    <submittedName>
        <fullName evidence="1">Uncharacterized protein</fullName>
    </submittedName>
</protein>
<gene>
    <name evidence="1" type="ORF">Tci_568293</name>
</gene>
<accession>A0A699IYL3</accession>
<organism evidence="1">
    <name type="scientific">Tanacetum cinerariifolium</name>
    <name type="common">Dalmatian daisy</name>
    <name type="synonym">Chrysanthemum cinerariifolium</name>
    <dbReference type="NCBI Taxonomy" id="118510"/>
    <lineage>
        <taxon>Eukaryota</taxon>
        <taxon>Viridiplantae</taxon>
        <taxon>Streptophyta</taxon>
        <taxon>Embryophyta</taxon>
        <taxon>Tracheophyta</taxon>
        <taxon>Spermatophyta</taxon>
        <taxon>Magnoliopsida</taxon>
        <taxon>eudicotyledons</taxon>
        <taxon>Gunneridae</taxon>
        <taxon>Pentapetalae</taxon>
        <taxon>asterids</taxon>
        <taxon>campanulids</taxon>
        <taxon>Asterales</taxon>
        <taxon>Asteraceae</taxon>
        <taxon>Asteroideae</taxon>
        <taxon>Anthemideae</taxon>
        <taxon>Anthemidinae</taxon>
        <taxon>Tanacetum</taxon>
    </lineage>
</organism>
<sequence length="142" mass="15597">KLDFARVLVEVTANYELPHTLEISYPLVGDRPARIAANVLKDVNANNFAASKSNVINGADDVFVTIGKNNKPIVKFVVKKNQVDPYNFKPKVLVWGSGSYGSIDGILGETVHVANSYQALDDQVIEDKEKAIEAAMDMNMQM</sequence>
<comment type="caution">
    <text evidence="1">The sequence shown here is derived from an EMBL/GenBank/DDBJ whole genome shotgun (WGS) entry which is preliminary data.</text>
</comment>
<feature type="non-terminal residue" evidence="1">
    <location>
        <position position="1"/>
    </location>
</feature>
<reference evidence="1" key="1">
    <citation type="journal article" date="2019" name="Sci. Rep.">
        <title>Draft genome of Tanacetum cinerariifolium, the natural source of mosquito coil.</title>
        <authorList>
            <person name="Yamashiro T."/>
            <person name="Shiraishi A."/>
            <person name="Satake H."/>
            <person name="Nakayama K."/>
        </authorList>
    </citation>
    <scope>NUCLEOTIDE SEQUENCE</scope>
</reference>